<evidence type="ECO:0000256" key="2">
    <source>
        <dbReference type="ARBA" id="ARBA00022763"/>
    </source>
</evidence>
<evidence type="ECO:0000256" key="7">
    <source>
        <dbReference type="HAMAP-Rule" id="MF_00017"/>
    </source>
</evidence>
<feature type="domain" description="Toprim" evidence="8">
    <location>
        <begin position="80"/>
        <end position="175"/>
    </location>
</feature>
<accession>A0A9D1NNY3</accession>
<dbReference type="InterPro" id="IPR000093">
    <property type="entry name" value="DNA_Rcmb_RecR"/>
</dbReference>
<dbReference type="InterPro" id="IPR023627">
    <property type="entry name" value="Rcmb_RecR"/>
</dbReference>
<dbReference type="InterPro" id="IPR034137">
    <property type="entry name" value="TOPRIM_RecR"/>
</dbReference>
<dbReference type="HAMAP" id="MF_00017">
    <property type="entry name" value="RecR"/>
    <property type="match status" value="1"/>
</dbReference>
<comment type="function">
    <text evidence="7">May play a role in DNA repair. It seems to be involved in an RecBC-independent recombinational process of DNA repair. It may act with RecF and RecO.</text>
</comment>
<dbReference type="PANTHER" id="PTHR30446:SF0">
    <property type="entry name" value="RECOMBINATION PROTEIN RECR"/>
    <property type="match status" value="1"/>
</dbReference>
<reference evidence="9" key="2">
    <citation type="journal article" date="2021" name="PeerJ">
        <title>Extensive microbial diversity within the chicken gut microbiome revealed by metagenomics and culture.</title>
        <authorList>
            <person name="Gilroy R."/>
            <person name="Ravi A."/>
            <person name="Getino M."/>
            <person name="Pursley I."/>
            <person name="Horton D.L."/>
            <person name="Alikhan N.F."/>
            <person name="Baker D."/>
            <person name="Gharbi K."/>
            <person name="Hall N."/>
            <person name="Watson M."/>
            <person name="Adriaenssens E.M."/>
            <person name="Foster-Nyarko E."/>
            <person name="Jarju S."/>
            <person name="Secka A."/>
            <person name="Antonio M."/>
            <person name="Oren A."/>
            <person name="Chaudhuri R.R."/>
            <person name="La Ragione R."/>
            <person name="Hildebrand F."/>
            <person name="Pallen M.J."/>
        </authorList>
    </citation>
    <scope>NUCLEOTIDE SEQUENCE</scope>
    <source>
        <strain evidence="9">35461</strain>
    </source>
</reference>
<gene>
    <name evidence="7 9" type="primary">recR</name>
    <name evidence="9" type="ORF">IAC79_06870</name>
</gene>
<dbReference type="NCBIfam" id="TIGR00615">
    <property type="entry name" value="recR"/>
    <property type="match status" value="1"/>
</dbReference>
<evidence type="ECO:0000256" key="4">
    <source>
        <dbReference type="ARBA" id="ARBA00022833"/>
    </source>
</evidence>
<dbReference type="GO" id="GO:0008270">
    <property type="term" value="F:zinc ion binding"/>
    <property type="evidence" value="ECO:0007669"/>
    <property type="project" value="UniProtKB-KW"/>
</dbReference>
<dbReference type="Proteomes" id="UP000886845">
    <property type="component" value="Unassembled WGS sequence"/>
</dbReference>
<evidence type="ECO:0000256" key="5">
    <source>
        <dbReference type="ARBA" id="ARBA00023172"/>
    </source>
</evidence>
<proteinExistence type="inferred from homology"/>
<keyword evidence="4 7" id="KW-0862">Zinc</keyword>
<dbReference type="AlphaFoldDB" id="A0A9D1NNY3"/>
<evidence type="ECO:0000256" key="1">
    <source>
        <dbReference type="ARBA" id="ARBA00022723"/>
    </source>
</evidence>
<keyword evidence="5 7" id="KW-0233">DNA recombination</keyword>
<dbReference type="Gene3D" id="3.40.1360.10">
    <property type="match status" value="1"/>
</dbReference>
<protein>
    <recommendedName>
        <fullName evidence="7">Recombination protein RecR</fullName>
    </recommendedName>
</protein>
<dbReference type="Pfam" id="PF21176">
    <property type="entry name" value="RecR_HhH"/>
    <property type="match status" value="1"/>
</dbReference>
<dbReference type="GO" id="GO:0006281">
    <property type="term" value="P:DNA repair"/>
    <property type="evidence" value="ECO:0007669"/>
    <property type="project" value="UniProtKB-UniRule"/>
</dbReference>
<keyword evidence="6 7" id="KW-0234">DNA repair</keyword>
<comment type="similarity">
    <text evidence="7">Belongs to the RecR family.</text>
</comment>
<dbReference type="SMART" id="SM00493">
    <property type="entry name" value="TOPRIM"/>
    <property type="match status" value="1"/>
</dbReference>
<evidence type="ECO:0000259" key="8">
    <source>
        <dbReference type="PROSITE" id="PS50880"/>
    </source>
</evidence>
<evidence type="ECO:0000256" key="6">
    <source>
        <dbReference type="ARBA" id="ARBA00023204"/>
    </source>
</evidence>
<evidence type="ECO:0000313" key="10">
    <source>
        <dbReference type="Proteomes" id="UP000886845"/>
    </source>
</evidence>
<dbReference type="Pfam" id="PF13662">
    <property type="entry name" value="Toprim_4"/>
    <property type="match status" value="1"/>
</dbReference>
<keyword evidence="1 7" id="KW-0479">Metal-binding</keyword>
<dbReference type="PROSITE" id="PS50880">
    <property type="entry name" value="TOPRIM"/>
    <property type="match status" value="1"/>
</dbReference>
<dbReference type="InterPro" id="IPR006171">
    <property type="entry name" value="TOPRIM_dom"/>
</dbReference>
<dbReference type="GO" id="GO:0006310">
    <property type="term" value="P:DNA recombination"/>
    <property type="evidence" value="ECO:0007669"/>
    <property type="project" value="UniProtKB-UniRule"/>
</dbReference>
<dbReference type="Pfam" id="PF21175">
    <property type="entry name" value="RecR_C"/>
    <property type="match status" value="1"/>
</dbReference>
<dbReference type="GO" id="GO:0003677">
    <property type="term" value="F:DNA binding"/>
    <property type="evidence" value="ECO:0007669"/>
    <property type="project" value="UniProtKB-UniRule"/>
</dbReference>
<dbReference type="EMBL" id="DVOR01000222">
    <property type="protein sequence ID" value="HIV09817.1"/>
    <property type="molecule type" value="Genomic_DNA"/>
</dbReference>
<keyword evidence="2 7" id="KW-0227">DNA damage</keyword>
<evidence type="ECO:0000313" key="9">
    <source>
        <dbReference type="EMBL" id="HIV09817.1"/>
    </source>
</evidence>
<comment type="caution">
    <text evidence="7">Lacks conserved residue(s) required for the propagation of feature annotation.</text>
</comment>
<dbReference type="SUPFAM" id="SSF111304">
    <property type="entry name" value="Recombination protein RecR"/>
    <property type="match status" value="1"/>
</dbReference>
<evidence type="ECO:0000256" key="3">
    <source>
        <dbReference type="ARBA" id="ARBA00022771"/>
    </source>
</evidence>
<dbReference type="PANTHER" id="PTHR30446">
    <property type="entry name" value="RECOMBINATION PROTEIN RECR"/>
    <property type="match status" value="1"/>
</dbReference>
<name>A0A9D1NNY3_9BACT</name>
<comment type="caution">
    <text evidence="9">The sequence shown here is derived from an EMBL/GenBank/DDBJ whole genome shotgun (WGS) entry which is preliminary data.</text>
</comment>
<organism evidence="9 10">
    <name type="scientific">Candidatus Spyradenecus faecavium</name>
    <dbReference type="NCBI Taxonomy" id="2840947"/>
    <lineage>
        <taxon>Bacteria</taxon>
        <taxon>Pseudomonadati</taxon>
        <taxon>Lentisphaerota</taxon>
        <taxon>Lentisphaeria</taxon>
        <taxon>Lentisphaerales</taxon>
        <taxon>Lentisphaeraceae</taxon>
        <taxon>Lentisphaeraceae incertae sedis</taxon>
        <taxon>Candidatus Spyradenecus</taxon>
    </lineage>
</organism>
<dbReference type="Gene3D" id="1.10.8.420">
    <property type="entry name" value="RecR Domain 1"/>
    <property type="match status" value="1"/>
</dbReference>
<keyword evidence="3 7" id="KW-0863">Zinc-finger</keyword>
<reference evidence="9" key="1">
    <citation type="submission" date="2020-10" db="EMBL/GenBank/DDBJ databases">
        <authorList>
            <person name="Gilroy R."/>
        </authorList>
    </citation>
    <scope>NUCLEOTIDE SEQUENCE</scope>
    <source>
        <strain evidence="9">35461</strain>
    </source>
</reference>
<dbReference type="CDD" id="cd01025">
    <property type="entry name" value="TOPRIM_recR"/>
    <property type="match status" value="1"/>
</dbReference>
<sequence length="204" mass="22098">MLEPLDNLIHTLSRLPGFGRRSSERAALALVRRPETLLDPLVQALQEARAGVCLCSKCGAFTTHDADPCALCTRADRDDGLLCVVEDPADIHTIETSGAFRGRYHALMGKLSPGRQTGVGELRIAALVQRVREERIREVLLALSTDLEGDATAGYIAARLRDSDVRLTRLAFGLPCGSGVSYADPLTLRRAVQGRQTVEGPTHD</sequence>